<sequence length="284" mass="32829">MRMLIDSLTRYILLLLCASAGMTCITWMAPIPPSAAASSLSPLTEEVPPPTTPKADRLMIQAEPRVRKELARKGMRLGQPVFMRIFKLSKQLEVWIYSKGKFRLFKNYPICNYSGYVGPKQAEGDWQSPEGFYTVSAAQMNPRSRFHLSFNIGYPNRYDSEQKCTGSAIMVHGNCVSQGCFAMGNDQIEEIYLLAYQAFLNGQEEFSIHIFPFRMTRKNMVKFRYSPWYDFWSNLAAGYNAFEQTRQVPTISTSGGRYVFEDEKEQWIRKRWVLIQKPDDPQER</sequence>
<dbReference type="InterPro" id="IPR038063">
    <property type="entry name" value="Transpep_catalytic_dom"/>
</dbReference>
<protein>
    <submittedName>
        <fullName evidence="9">Murein L,D-transpeptidase family protein</fullName>
        <ecNumber evidence="9">2.-.-.-</ecNumber>
    </submittedName>
</protein>
<evidence type="ECO:0000256" key="7">
    <source>
        <dbReference type="PROSITE-ProRule" id="PRU01373"/>
    </source>
</evidence>
<dbReference type="PANTHER" id="PTHR36699:SF1">
    <property type="entry name" value="L,D-TRANSPEPTIDASE YAFK-RELATED"/>
    <property type="match status" value="1"/>
</dbReference>
<dbReference type="InterPro" id="IPR005490">
    <property type="entry name" value="LD_TPept_cat_dom"/>
</dbReference>
<dbReference type="GO" id="GO:0008360">
    <property type="term" value="P:regulation of cell shape"/>
    <property type="evidence" value="ECO:0007669"/>
    <property type="project" value="UniProtKB-UniRule"/>
</dbReference>
<feature type="active site" description="Nucleophile" evidence="7">
    <location>
        <position position="180"/>
    </location>
</feature>
<name>A0AAU8LXF1_9BACT</name>
<dbReference type="GO" id="GO:0016740">
    <property type="term" value="F:transferase activity"/>
    <property type="evidence" value="ECO:0007669"/>
    <property type="project" value="UniProtKB-KW"/>
</dbReference>
<dbReference type="EC" id="2.-.-.-" evidence="9"/>
<keyword evidence="3 9" id="KW-0808">Transferase</keyword>
<dbReference type="SUPFAM" id="SSF141523">
    <property type="entry name" value="L,D-transpeptidase catalytic domain-like"/>
    <property type="match status" value="1"/>
</dbReference>
<reference evidence="9" key="1">
    <citation type="journal article" date="2024" name="Syst. Appl. Microbiol.">
        <title>First single-strain enrichments of Electrothrix cable bacteria, description of E. aestuarii sp. nov. and E. rattekaaiensis sp. nov., and proposal of a cable bacteria taxonomy following the rules of the SeqCode.</title>
        <authorList>
            <person name="Plum-Jensen L.E."/>
            <person name="Schramm A."/>
            <person name="Marshall I.P.G."/>
        </authorList>
    </citation>
    <scope>NUCLEOTIDE SEQUENCE</scope>
    <source>
        <strain evidence="9">Rat1</strain>
    </source>
</reference>
<dbReference type="PROSITE" id="PS52029">
    <property type="entry name" value="LD_TPASE"/>
    <property type="match status" value="1"/>
</dbReference>
<evidence type="ECO:0000256" key="1">
    <source>
        <dbReference type="ARBA" id="ARBA00004752"/>
    </source>
</evidence>
<dbReference type="GO" id="GO:0009252">
    <property type="term" value="P:peptidoglycan biosynthetic process"/>
    <property type="evidence" value="ECO:0007669"/>
    <property type="project" value="UniProtKB-KW"/>
</dbReference>
<evidence type="ECO:0000256" key="4">
    <source>
        <dbReference type="ARBA" id="ARBA00022960"/>
    </source>
</evidence>
<dbReference type="Pfam" id="PF03734">
    <property type="entry name" value="YkuD"/>
    <property type="match status" value="1"/>
</dbReference>
<reference evidence="9" key="2">
    <citation type="submission" date="2024-06" db="EMBL/GenBank/DDBJ databases">
        <authorList>
            <person name="Plum-Jensen L.E."/>
            <person name="Schramm A."/>
            <person name="Marshall I.P.G."/>
        </authorList>
    </citation>
    <scope>NUCLEOTIDE SEQUENCE</scope>
    <source>
        <strain evidence="9">Rat1</strain>
    </source>
</reference>
<evidence type="ECO:0000256" key="2">
    <source>
        <dbReference type="ARBA" id="ARBA00005992"/>
    </source>
</evidence>
<comment type="similarity">
    <text evidence="2">Belongs to the YkuD family.</text>
</comment>
<evidence type="ECO:0000256" key="5">
    <source>
        <dbReference type="ARBA" id="ARBA00022984"/>
    </source>
</evidence>
<comment type="pathway">
    <text evidence="1 7">Cell wall biogenesis; peptidoglycan biosynthesis.</text>
</comment>
<evidence type="ECO:0000256" key="3">
    <source>
        <dbReference type="ARBA" id="ARBA00022679"/>
    </source>
</evidence>
<keyword evidence="5 7" id="KW-0573">Peptidoglycan synthesis</keyword>
<dbReference type="GO" id="GO:0071555">
    <property type="term" value="P:cell wall organization"/>
    <property type="evidence" value="ECO:0007669"/>
    <property type="project" value="UniProtKB-UniRule"/>
</dbReference>
<evidence type="ECO:0000259" key="8">
    <source>
        <dbReference type="PROSITE" id="PS52029"/>
    </source>
</evidence>
<feature type="domain" description="L,D-TPase catalytic" evidence="8">
    <location>
        <begin position="81"/>
        <end position="211"/>
    </location>
</feature>
<evidence type="ECO:0000256" key="6">
    <source>
        <dbReference type="ARBA" id="ARBA00023316"/>
    </source>
</evidence>
<gene>
    <name evidence="9" type="ORF">Q3M24_03835</name>
</gene>
<keyword evidence="6 7" id="KW-0961">Cell wall biogenesis/degradation</keyword>
<keyword evidence="4 7" id="KW-0133">Cell shape</keyword>
<evidence type="ECO:0000313" key="9">
    <source>
        <dbReference type="EMBL" id="XCN73897.1"/>
    </source>
</evidence>
<dbReference type="GO" id="GO:0004180">
    <property type="term" value="F:carboxypeptidase activity"/>
    <property type="evidence" value="ECO:0007669"/>
    <property type="project" value="UniProtKB-ARBA"/>
</dbReference>
<dbReference type="KEGG" id="eaj:Q3M24_03835"/>
<dbReference type="EMBL" id="CP159373">
    <property type="protein sequence ID" value="XCN73897.1"/>
    <property type="molecule type" value="Genomic_DNA"/>
</dbReference>
<organism evidence="9">
    <name type="scientific">Candidatus Electrothrix aestuarii</name>
    <dbReference type="NCBI Taxonomy" id="3062594"/>
    <lineage>
        <taxon>Bacteria</taxon>
        <taxon>Pseudomonadati</taxon>
        <taxon>Thermodesulfobacteriota</taxon>
        <taxon>Desulfobulbia</taxon>
        <taxon>Desulfobulbales</taxon>
        <taxon>Desulfobulbaceae</taxon>
        <taxon>Candidatus Electrothrix</taxon>
    </lineage>
</organism>
<dbReference type="AlphaFoldDB" id="A0AAU8LXF1"/>
<dbReference type="PANTHER" id="PTHR36699">
    <property type="entry name" value="LD-TRANSPEPTIDASE"/>
    <property type="match status" value="1"/>
</dbReference>
<accession>A0AAU8LXF1</accession>
<proteinExistence type="inferred from homology"/>
<dbReference type="CDD" id="cd16913">
    <property type="entry name" value="YkuD_like"/>
    <property type="match status" value="1"/>
</dbReference>
<feature type="active site" description="Proton donor/acceptor" evidence="7">
    <location>
        <position position="172"/>
    </location>
</feature>